<comment type="similarity">
    <text evidence="1">Belongs to the thymidine/pyrimidine-nucleoside phosphorylase family.</text>
</comment>
<name>E1R9R1_SEDSS</name>
<dbReference type="AlphaFoldDB" id="E1R9R1"/>
<dbReference type="InterPro" id="IPR013102">
    <property type="entry name" value="PYNP_C"/>
</dbReference>
<organism evidence="8 9">
    <name type="scientific">Sediminispirochaeta smaragdinae (strain DSM 11293 / JCM 15392 / SEBR 4228)</name>
    <name type="common">Spirochaeta smaragdinae</name>
    <dbReference type="NCBI Taxonomy" id="573413"/>
    <lineage>
        <taxon>Bacteria</taxon>
        <taxon>Pseudomonadati</taxon>
        <taxon>Spirochaetota</taxon>
        <taxon>Spirochaetia</taxon>
        <taxon>Spirochaetales</taxon>
        <taxon>Spirochaetaceae</taxon>
        <taxon>Sediminispirochaeta</taxon>
    </lineage>
</organism>
<dbReference type="InterPro" id="IPR017459">
    <property type="entry name" value="Glycosyl_Trfase_fam3_N_dom"/>
</dbReference>
<dbReference type="Pfam" id="PF00591">
    <property type="entry name" value="Glycos_transf_3"/>
    <property type="match status" value="1"/>
</dbReference>
<dbReference type="Proteomes" id="UP000002318">
    <property type="component" value="Chromosome"/>
</dbReference>
<dbReference type="InterPro" id="IPR035902">
    <property type="entry name" value="Nuc_phospho_transferase"/>
</dbReference>
<sequence length="438" mass="46458">MRIVDIIEKKRNGGELSKEEIEFFIRGYVAGEIPDYQVAPLLMSIWFKGMNKRETTDLTLSMVASGDTVDLSAIPGIKVDKHSTGGVADTTTLIVGPLVAACGGRVAKMSGRGLGHTGGTLDKLESIPGFQVSQSMERFAEIVKTCGVSIIGQTGNLVPADKKLYALRDVTCTVDNVSLIAGSVMSKKIASGADKIVLDVKTGSGAFMKELDGAVELARMMVGIGALAGRETHALVTDMNQPLGNAVGNALEVREAIEILQGKHDGDLKAVSFALAAKMLVLGEVCRDEKDARQKLDRAVASGEALRRFARMIEMQGGDPSVTEDVGRLPQAKEILPVKAEKAGYLASTDAVSLGISAMLLGAGRSKKEDAIDPAVGYWMKKRLGDRVAVGDVIAEFHVGEHSDLDAALARFRGGIHIGEAKPDLPKLIYTTIDEGEA</sequence>
<dbReference type="PIRSF" id="PIRSF000478">
    <property type="entry name" value="TP_PyNP"/>
    <property type="match status" value="1"/>
</dbReference>
<dbReference type="InterPro" id="IPR017872">
    <property type="entry name" value="Pyrmidine_PPase_CS"/>
</dbReference>
<dbReference type="KEGG" id="ssm:Spirs_4150"/>
<dbReference type="PROSITE" id="PS00647">
    <property type="entry name" value="THYMID_PHOSPHORYLASE"/>
    <property type="match status" value="1"/>
</dbReference>
<evidence type="ECO:0000256" key="1">
    <source>
        <dbReference type="ARBA" id="ARBA00006915"/>
    </source>
</evidence>
<dbReference type="InterPro" id="IPR036566">
    <property type="entry name" value="PYNP-like_C_sf"/>
</dbReference>
<dbReference type="GO" id="GO:0006213">
    <property type="term" value="P:pyrimidine nucleoside metabolic process"/>
    <property type="evidence" value="ECO:0007669"/>
    <property type="project" value="InterPro"/>
</dbReference>
<evidence type="ECO:0000256" key="6">
    <source>
        <dbReference type="ARBA" id="ARBA00048550"/>
    </source>
</evidence>
<accession>E1R9R1</accession>
<proteinExistence type="inferred from homology"/>
<comment type="catalytic activity">
    <reaction evidence="6">
        <text>thymidine + phosphate = 2-deoxy-alpha-D-ribose 1-phosphate + thymine</text>
        <dbReference type="Rhea" id="RHEA:16037"/>
        <dbReference type="ChEBI" id="CHEBI:17748"/>
        <dbReference type="ChEBI" id="CHEBI:17821"/>
        <dbReference type="ChEBI" id="CHEBI:43474"/>
        <dbReference type="ChEBI" id="CHEBI:57259"/>
        <dbReference type="EC" id="2.4.2.4"/>
    </reaction>
</comment>
<dbReference type="NCBIfam" id="NF004490">
    <property type="entry name" value="PRK05820.1"/>
    <property type="match status" value="1"/>
</dbReference>
<dbReference type="EMBL" id="CP002116">
    <property type="protein sequence ID" value="ADK83230.1"/>
    <property type="molecule type" value="Genomic_DNA"/>
</dbReference>
<gene>
    <name evidence="8" type="ordered locus">Spirs_4150</name>
</gene>
<feature type="domain" description="Pyrimidine nucleoside phosphorylase C-terminal" evidence="7">
    <location>
        <begin position="345"/>
        <end position="419"/>
    </location>
</feature>
<dbReference type="Gene3D" id="3.40.1030.10">
    <property type="entry name" value="Nucleoside phosphorylase/phosphoribosyltransferase catalytic domain"/>
    <property type="match status" value="1"/>
</dbReference>
<dbReference type="Gene3D" id="1.20.970.10">
    <property type="entry name" value="Transferase, Pyrimidine Nucleoside Phosphorylase, Chain C"/>
    <property type="match status" value="1"/>
</dbReference>
<dbReference type="STRING" id="573413.Spirs_4150"/>
<dbReference type="RefSeq" id="WP_013256686.1">
    <property type="nucleotide sequence ID" value="NC_014364.1"/>
</dbReference>
<evidence type="ECO:0000256" key="3">
    <source>
        <dbReference type="ARBA" id="ARBA00011892"/>
    </source>
</evidence>
<dbReference type="SUPFAM" id="SSF47648">
    <property type="entry name" value="Nucleoside phosphorylase/phosphoribosyltransferase N-terminal domain"/>
    <property type="match status" value="1"/>
</dbReference>
<keyword evidence="5 8" id="KW-0808">Transferase</keyword>
<evidence type="ECO:0000313" key="8">
    <source>
        <dbReference type="EMBL" id="ADK83230.1"/>
    </source>
</evidence>
<keyword evidence="9" id="KW-1185">Reference proteome</keyword>
<dbReference type="GO" id="GO:0004645">
    <property type="term" value="F:1,4-alpha-oligoglucan phosphorylase activity"/>
    <property type="evidence" value="ECO:0007669"/>
    <property type="project" value="InterPro"/>
</dbReference>
<dbReference type="Pfam" id="PF07831">
    <property type="entry name" value="PYNP_C"/>
    <property type="match status" value="1"/>
</dbReference>
<evidence type="ECO:0000256" key="2">
    <source>
        <dbReference type="ARBA" id="ARBA00011738"/>
    </source>
</evidence>
<comment type="subunit">
    <text evidence="2">Homodimer.</text>
</comment>
<dbReference type="PANTHER" id="PTHR10515:SF0">
    <property type="entry name" value="THYMIDINE PHOSPHORYLASE"/>
    <property type="match status" value="1"/>
</dbReference>
<evidence type="ECO:0000256" key="5">
    <source>
        <dbReference type="ARBA" id="ARBA00022679"/>
    </source>
</evidence>
<dbReference type="EC" id="2.4.2.4" evidence="3"/>
<dbReference type="Gene3D" id="3.90.1170.30">
    <property type="entry name" value="Pyrimidine nucleoside phosphorylase-like, C-terminal domain"/>
    <property type="match status" value="1"/>
</dbReference>
<dbReference type="InterPro" id="IPR036320">
    <property type="entry name" value="Glycosyl_Trfase_fam3_N_dom_sf"/>
</dbReference>
<evidence type="ECO:0000259" key="7">
    <source>
        <dbReference type="SMART" id="SM00941"/>
    </source>
</evidence>
<dbReference type="GO" id="GO:0009032">
    <property type="term" value="F:thymidine phosphorylase activity"/>
    <property type="evidence" value="ECO:0007669"/>
    <property type="project" value="UniProtKB-EC"/>
</dbReference>
<dbReference type="SUPFAM" id="SSF54680">
    <property type="entry name" value="Pyrimidine nucleoside phosphorylase C-terminal domain"/>
    <property type="match status" value="1"/>
</dbReference>
<keyword evidence="4 8" id="KW-0328">Glycosyltransferase</keyword>
<dbReference type="OrthoDB" id="9763887at2"/>
<evidence type="ECO:0000256" key="4">
    <source>
        <dbReference type="ARBA" id="ARBA00022676"/>
    </source>
</evidence>
<dbReference type="InterPro" id="IPR000312">
    <property type="entry name" value="Glycosyl_Trfase_fam3"/>
</dbReference>
<dbReference type="eggNOG" id="COG0213">
    <property type="taxonomic scope" value="Bacteria"/>
</dbReference>
<dbReference type="FunFam" id="3.40.1030.10:FF:000003">
    <property type="entry name" value="Pyrimidine-nucleoside phosphorylase"/>
    <property type="match status" value="1"/>
</dbReference>
<dbReference type="PANTHER" id="PTHR10515">
    <property type="entry name" value="THYMIDINE PHOSPHORYLASE"/>
    <property type="match status" value="1"/>
</dbReference>
<dbReference type="InterPro" id="IPR000053">
    <property type="entry name" value="Thymidine/pyrmidine_PPase"/>
</dbReference>
<dbReference type="SUPFAM" id="SSF52418">
    <property type="entry name" value="Nucleoside phosphorylase/phosphoribosyltransferase catalytic domain"/>
    <property type="match status" value="1"/>
</dbReference>
<dbReference type="GO" id="GO:0006206">
    <property type="term" value="P:pyrimidine nucleobase metabolic process"/>
    <property type="evidence" value="ECO:0007669"/>
    <property type="project" value="InterPro"/>
</dbReference>
<dbReference type="NCBIfam" id="TIGR02644">
    <property type="entry name" value="Y_phosphoryl"/>
    <property type="match status" value="1"/>
</dbReference>
<dbReference type="GO" id="GO:0005829">
    <property type="term" value="C:cytosol"/>
    <property type="evidence" value="ECO:0007669"/>
    <property type="project" value="TreeGrafter"/>
</dbReference>
<dbReference type="NCBIfam" id="NF004747">
    <property type="entry name" value="PRK06078.1"/>
    <property type="match status" value="1"/>
</dbReference>
<dbReference type="InterPro" id="IPR018090">
    <property type="entry name" value="Pyrmidine_PPas_bac/euk"/>
</dbReference>
<dbReference type="HOGENOM" id="CLU_025040_0_1_12"/>
<dbReference type="Pfam" id="PF02885">
    <property type="entry name" value="Glycos_trans_3N"/>
    <property type="match status" value="1"/>
</dbReference>
<reference evidence="8 9" key="1">
    <citation type="journal article" date="2010" name="Stand. Genomic Sci.">
        <title>Complete genome sequence of Spirochaeta smaragdinae type strain (SEBR 4228).</title>
        <authorList>
            <person name="Mavromatis K."/>
            <person name="Yasawong M."/>
            <person name="Chertkov O."/>
            <person name="Lapidus A."/>
            <person name="Lucas S."/>
            <person name="Nolan M."/>
            <person name="Del Rio T.G."/>
            <person name="Tice H."/>
            <person name="Cheng J.F."/>
            <person name="Pitluck S."/>
            <person name="Liolios K."/>
            <person name="Ivanova N."/>
            <person name="Tapia R."/>
            <person name="Han C."/>
            <person name="Bruce D."/>
            <person name="Goodwin L."/>
            <person name="Pati A."/>
            <person name="Chen A."/>
            <person name="Palaniappan K."/>
            <person name="Land M."/>
            <person name="Hauser L."/>
            <person name="Chang Y.J."/>
            <person name="Jeffries C.D."/>
            <person name="Detter J.C."/>
            <person name="Rohde M."/>
            <person name="Brambilla E."/>
            <person name="Spring S."/>
            <person name="Goker M."/>
            <person name="Sikorski J."/>
            <person name="Woyke T."/>
            <person name="Bristow J."/>
            <person name="Eisen J.A."/>
            <person name="Markowitz V."/>
            <person name="Hugenholtz P."/>
            <person name="Klenk H.P."/>
            <person name="Kyrpides N.C."/>
        </authorList>
    </citation>
    <scope>NUCLEOTIDE SEQUENCE [LARGE SCALE GENOMIC DNA]</scope>
    <source>
        <strain evidence="9">DSM 11293 / JCM 15392 / SEBR 4228</strain>
    </source>
</reference>
<protein>
    <recommendedName>
        <fullName evidence="3">thymidine phosphorylase</fullName>
        <ecNumber evidence="3">2.4.2.4</ecNumber>
    </recommendedName>
</protein>
<dbReference type="SMART" id="SM00941">
    <property type="entry name" value="PYNP_C"/>
    <property type="match status" value="1"/>
</dbReference>
<evidence type="ECO:0000313" key="9">
    <source>
        <dbReference type="Proteomes" id="UP000002318"/>
    </source>
</evidence>